<dbReference type="PROSITE" id="PS51312">
    <property type="entry name" value="SB"/>
    <property type="match status" value="1"/>
</dbReference>
<dbReference type="InterPro" id="IPR008883">
    <property type="entry name" value="UEV_N"/>
</dbReference>
<accession>A0A4U0UHF5</accession>
<dbReference type="InterPro" id="IPR037202">
    <property type="entry name" value="ESCRT_assembly_dom"/>
</dbReference>
<gene>
    <name evidence="12" type="ORF">B0A54_14040</name>
</gene>
<dbReference type="Gene3D" id="6.10.140.820">
    <property type="match status" value="1"/>
</dbReference>
<dbReference type="Gene3D" id="3.10.110.10">
    <property type="entry name" value="Ubiquitin Conjugating Enzyme"/>
    <property type="match status" value="1"/>
</dbReference>
<dbReference type="GO" id="GO:0000813">
    <property type="term" value="C:ESCRT I complex"/>
    <property type="evidence" value="ECO:0007669"/>
    <property type="project" value="TreeGrafter"/>
</dbReference>
<protein>
    <recommendedName>
        <fullName evidence="14">UEV domain-containing protein</fullName>
    </recommendedName>
</protein>
<comment type="caution">
    <text evidence="12">The sequence shown here is derived from an EMBL/GenBank/DDBJ whole genome shotgun (WGS) entry which is preliminary data.</text>
</comment>
<evidence type="ECO:0000313" key="12">
    <source>
        <dbReference type="EMBL" id="TKA34827.1"/>
    </source>
</evidence>
<evidence type="ECO:0000256" key="2">
    <source>
        <dbReference type="ARBA" id="ARBA00009594"/>
    </source>
</evidence>
<evidence type="ECO:0000256" key="3">
    <source>
        <dbReference type="ARBA" id="ARBA00022448"/>
    </source>
</evidence>
<dbReference type="InterPro" id="IPR016135">
    <property type="entry name" value="UBQ-conjugating_enzyme/RWD"/>
</dbReference>
<feature type="region of interest" description="Disordered" evidence="9">
    <location>
        <begin position="364"/>
        <end position="402"/>
    </location>
</feature>
<reference evidence="12 13" key="1">
    <citation type="submission" date="2017-03" db="EMBL/GenBank/DDBJ databases">
        <title>Genomes of endolithic fungi from Antarctica.</title>
        <authorList>
            <person name="Coleine C."/>
            <person name="Masonjones S."/>
            <person name="Stajich J.E."/>
        </authorList>
    </citation>
    <scope>NUCLEOTIDE SEQUENCE [LARGE SCALE GENOMIC DNA]</scope>
    <source>
        <strain evidence="12 13">CCFEE 5311</strain>
    </source>
</reference>
<evidence type="ECO:0000256" key="8">
    <source>
        <dbReference type="SAM" id="Coils"/>
    </source>
</evidence>
<evidence type="ECO:0000259" key="10">
    <source>
        <dbReference type="PROSITE" id="PS51312"/>
    </source>
</evidence>
<organism evidence="12 13">
    <name type="scientific">Friedmanniomyces endolithicus</name>
    <dbReference type="NCBI Taxonomy" id="329885"/>
    <lineage>
        <taxon>Eukaryota</taxon>
        <taxon>Fungi</taxon>
        <taxon>Dikarya</taxon>
        <taxon>Ascomycota</taxon>
        <taxon>Pezizomycotina</taxon>
        <taxon>Dothideomycetes</taxon>
        <taxon>Dothideomycetidae</taxon>
        <taxon>Mycosphaerellales</taxon>
        <taxon>Teratosphaeriaceae</taxon>
        <taxon>Friedmanniomyces</taxon>
    </lineage>
</organism>
<keyword evidence="6 8" id="KW-0175">Coiled coil</keyword>
<feature type="compositionally biased region" description="Low complexity" evidence="9">
    <location>
        <begin position="300"/>
        <end position="309"/>
    </location>
</feature>
<evidence type="ECO:0000256" key="7">
    <source>
        <dbReference type="PROSITE-ProRule" id="PRU00644"/>
    </source>
</evidence>
<sequence>MAQVQEKVLEWLYSVLHEYRDLQRTYSDAARVLAAYPSISPRTEVYAYENGRSALLLTLSGTLPVDFRGTVYRFPVKLWVPQSYPQEPPIVYLTPGMDMLVRPGQHVAVDGKVYHPYLRDWQQAWDRASIAQFLGYLQQVFAKEPPVISKAQQQQFHQRPMGQAQQPSTATGVSLLPQRPPKHQGGSVEPVEMPSTSMPPPKPPKPGEEYAGSYPQRTSSRDLTRNGPPLPPLPHERTSSQQYVPSPLPQNGYAASPAPMSRLRPPQQPPGYHYGRSTGPLSPPGSVQQSEPTARRYNRSPVSPVSPVSAYITPTDTRYAQAPALPQQPPSQQHQQHQHHQSYLQPLPSQHALYDQQRQFVQQPYQQPPTQPHLYPPNPQYQPQQVYQAPPPLKQPPPDLLSDPFDVALLNPSTSGPPAPAPPIPPNPEREHLLQALSTTLVQQAHTKVSQTLSAISPLQAQQSALRDAHQRLESEIRQLEHLASTLASNESILRASITTCDQLIQSAKTKPQPNVDEVLVAPTMVGQQLWNACAEEAGCREAMYVLQRAVDKGRVEGVDFVKQMRGLGREAFGKMVLARKCGRGLGLEVGGRNGG</sequence>
<proteinExistence type="inferred from homology"/>
<dbReference type="InterPro" id="IPR017916">
    <property type="entry name" value="SB_dom"/>
</dbReference>
<dbReference type="Pfam" id="PF09454">
    <property type="entry name" value="Vps23_core"/>
    <property type="match status" value="1"/>
</dbReference>
<keyword evidence="3 7" id="KW-0813">Transport</keyword>
<dbReference type="OrthoDB" id="306304at2759"/>
<feature type="compositionally biased region" description="Polar residues" evidence="9">
    <location>
        <begin position="151"/>
        <end position="172"/>
    </location>
</feature>
<evidence type="ECO:0000256" key="6">
    <source>
        <dbReference type="ARBA" id="ARBA00023054"/>
    </source>
</evidence>
<feature type="domain" description="UEV" evidence="11">
    <location>
        <begin position="6"/>
        <end position="151"/>
    </location>
</feature>
<dbReference type="PRINTS" id="PR01217">
    <property type="entry name" value="PRICHEXTENSN"/>
</dbReference>
<feature type="compositionally biased region" description="Pro residues" evidence="9">
    <location>
        <begin position="389"/>
        <end position="399"/>
    </location>
</feature>
<dbReference type="CDD" id="cd11685">
    <property type="entry name" value="UEV_TSG101-like"/>
    <property type="match status" value="1"/>
</dbReference>
<dbReference type="PANTHER" id="PTHR23306">
    <property type="entry name" value="TUMOR SUSCEPTIBILITY GENE 101 PROTEIN-RELATED"/>
    <property type="match status" value="1"/>
</dbReference>
<keyword evidence="5 7" id="KW-0653">Protein transport</keyword>
<name>A0A4U0UHF5_9PEZI</name>
<keyword evidence="4" id="KW-0967">Endosome</keyword>
<feature type="compositionally biased region" description="Low complexity" evidence="9">
    <location>
        <begin position="319"/>
        <end position="343"/>
    </location>
</feature>
<evidence type="ECO:0000256" key="4">
    <source>
        <dbReference type="ARBA" id="ARBA00022753"/>
    </source>
</evidence>
<feature type="coiled-coil region" evidence="8">
    <location>
        <begin position="459"/>
        <end position="490"/>
    </location>
</feature>
<dbReference type="GO" id="GO:0006886">
    <property type="term" value="P:intracellular protein transport"/>
    <property type="evidence" value="ECO:0007669"/>
    <property type="project" value="UniProtKB-ARBA"/>
</dbReference>
<comment type="subcellular location">
    <subcellularLocation>
        <location evidence="1">Endosome</location>
    </subcellularLocation>
</comment>
<dbReference type="InterPro" id="IPR052070">
    <property type="entry name" value="ESCRT-I_UEV_domain"/>
</dbReference>
<evidence type="ECO:0000256" key="5">
    <source>
        <dbReference type="ARBA" id="ARBA00022927"/>
    </source>
</evidence>
<dbReference type="GO" id="GO:0072666">
    <property type="term" value="P:establishment of protein localization to vacuole"/>
    <property type="evidence" value="ECO:0007669"/>
    <property type="project" value="UniProtKB-ARBA"/>
</dbReference>
<dbReference type="STRING" id="329885.A0A4U0UHF5"/>
<dbReference type="PROSITE" id="PS51322">
    <property type="entry name" value="UEV"/>
    <property type="match status" value="1"/>
</dbReference>
<dbReference type="PANTHER" id="PTHR23306:SF3">
    <property type="entry name" value="TUMOR SUPPRESSOR PROTEIN 101"/>
    <property type="match status" value="1"/>
</dbReference>
<dbReference type="GO" id="GO:0043162">
    <property type="term" value="P:ubiquitin-dependent protein catabolic process via the multivesicular body sorting pathway"/>
    <property type="evidence" value="ECO:0007669"/>
    <property type="project" value="UniProtKB-ARBA"/>
</dbReference>
<evidence type="ECO:0000259" key="11">
    <source>
        <dbReference type="PROSITE" id="PS51322"/>
    </source>
</evidence>
<feature type="domain" description="SB" evidence="10">
    <location>
        <begin position="524"/>
        <end position="592"/>
    </location>
</feature>
<dbReference type="EMBL" id="NAJP01000076">
    <property type="protein sequence ID" value="TKA34827.1"/>
    <property type="molecule type" value="Genomic_DNA"/>
</dbReference>
<evidence type="ECO:0000256" key="9">
    <source>
        <dbReference type="SAM" id="MobiDB-lite"/>
    </source>
</evidence>
<dbReference type="Proteomes" id="UP000310066">
    <property type="component" value="Unassembled WGS sequence"/>
</dbReference>
<evidence type="ECO:0000313" key="13">
    <source>
        <dbReference type="Proteomes" id="UP000310066"/>
    </source>
</evidence>
<dbReference type="SUPFAM" id="SSF54495">
    <property type="entry name" value="UBC-like"/>
    <property type="match status" value="1"/>
</dbReference>
<feature type="compositionally biased region" description="Pro residues" evidence="9">
    <location>
        <begin position="366"/>
        <end position="380"/>
    </location>
</feature>
<dbReference type="GO" id="GO:0043130">
    <property type="term" value="F:ubiquitin binding"/>
    <property type="evidence" value="ECO:0007669"/>
    <property type="project" value="TreeGrafter"/>
</dbReference>
<evidence type="ECO:0000256" key="1">
    <source>
        <dbReference type="ARBA" id="ARBA00004177"/>
    </source>
</evidence>
<evidence type="ECO:0008006" key="14">
    <source>
        <dbReference type="Google" id="ProtNLM"/>
    </source>
</evidence>
<dbReference type="AlphaFoldDB" id="A0A4U0UHF5"/>
<dbReference type="Pfam" id="PF05743">
    <property type="entry name" value="UEV"/>
    <property type="match status" value="1"/>
</dbReference>
<feature type="region of interest" description="Disordered" evidence="9">
    <location>
        <begin position="151"/>
        <end position="343"/>
    </location>
</feature>
<dbReference type="SUPFAM" id="SSF140111">
    <property type="entry name" value="Endosomal sorting complex assembly domain"/>
    <property type="match status" value="1"/>
</dbReference>
<comment type="similarity">
    <text evidence="2">Belongs to the ubiquitin-conjugating enzyme family. UEV subfamily.</text>
</comment>